<reference evidence="2" key="1">
    <citation type="submission" date="2020-05" db="EMBL/GenBank/DDBJ databases">
        <authorList>
            <person name="Chiriac C."/>
            <person name="Salcher M."/>
            <person name="Ghai R."/>
            <person name="Kavagutti S V."/>
        </authorList>
    </citation>
    <scope>NUCLEOTIDE SEQUENCE</scope>
</reference>
<dbReference type="EMBL" id="CAEZSN010000035">
    <property type="protein sequence ID" value="CAB4539772.1"/>
    <property type="molecule type" value="Genomic_DNA"/>
</dbReference>
<dbReference type="SUPFAM" id="SSF53850">
    <property type="entry name" value="Periplasmic binding protein-like II"/>
    <property type="match status" value="1"/>
</dbReference>
<sequence>MNRKISIRSAMALLVVASLTLIGIQPAQAAKTQVTIWSFGNVIEPWGETEYERLNPTIDLKIKKNSMDANHQSLITAFKANTTPDIAAIEVSYSGFFRSYPKYFTNLSGLVPENDYLDWRWAQGVAKDGKVIGIPTDVGGLQVAYRKDLFAKHGLPTDRVAVGNLWPTWQAFINTGKTYVSKLTTAEKASCKTKKVCYGFIDNAGTMYPAILNQGAKKYYETNGTLIYENNANVKTAFTTTAAALNSGISTRINQFTSDWNAGMMKGVFATVLAPAWMLDYIKQQAKSTSGKWDVADLPGGGGNLGGSQLSVPIAAKHPVEAKNFIKWYLSKEIQLEIFKRYGLFPSASALYNNTALTGYKDKFFSNAPIGQIYVTGARQLRPIYEGKNQRAIDNYFGQALAKVAVGKMTASAAWADAIGQIKKNIRD</sequence>
<dbReference type="Pfam" id="PF13416">
    <property type="entry name" value="SBP_bac_8"/>
    <property type="match status" value="1"/>
</dbReference>
<gene>
    <name evidence="1" type="ORF">UFOPK1433_00438</name>
    <name evidence="2" type="ORF">UFOPK1843_00759</name>
</gene>
<proteinExistence type="predicted"/>
<dbReference type="Gene3D" id="3.40.190.10">
    <property type="entry name" value="Periplasmic binding protein-like II"/>
    <property type="match status" value="1"/>
</dbReference>
<dbReference type="AlphaFoldDB" id="A0A6J6H8S7"/>
<dbReference type="InterPro" id="IPR050490">
    <property type="entry name" value="Bact_solute-bd_prot1"/>
</dbReference>
<dbReference type="InterPro" id="IPR006059">
    <property type="entry name" value="SBP"/>
</dbReference>
<evidence type="ECO:0000313" key="1">
    <source>
        <dbReference type="EMBL" id="CAB4539772.1"/>
    </source>
</evidence>
<organism evidence="2">
    <name type="scientific">freshwater metagenome</name>
    <dbReference type="NCBI Taxonomy" id="449393"/>
    <lineage>
        <taxon>unclassified sequences</taxon>
        <taxon>metagenomes</taxon>
        <taxon>ecological metagenomes</taxon>
    </lineage>
</organism>
<evidence type="ECO:0000313" key="2">
    <source>
        <dbReference type="EMBL" id="CAB4609957.1"/>
    </source>
</evidence>
<name>A0A6J6H8S7_9ZZZZ</name>
<protein>
    <submittedName>
        <fullName evidence="2">Unannotated protein</fullName>
    </submittedName>
</protein>
<dbReference type="PANTHER" id="PTHR43649">
    <property type="entry name" value="ARABINOSE-BINDING PROTEIN-RELATED"/>
    <property type="match status" value="1"/>
</dbReference>
<dbReference type="EMBL" id="CAEZUR010000053">
    <property type="protein sequence ID" value="CAB4609957.1"/>
    <property type="molecule type" value="Genomic_DNA"/>
</dbReference>
<accession>A0A6J6H8S7</accession>
<dbReference type="PANTHER" id="PTHR43649:SF32">
    <property type="entry name" value="SUGAR BINDING SECRETED PROTEIN"/>
    <property type="match status" value="1"/>
</dbReference>